<name>A0A380K8Q8_9STRE</name>
<accession>A0A380K8Q8</accession>
<dbReference type="AlphaFoldDB" id="A0A380K8Q8"/>
<dbReference type="EMBL" id="UHFN01000007">
    <property type="protein sequence ID" value="SUN61301.1"/>
    <property type="molecule type" value="Genomic_DNA"/>
</dbReference>
<feature type="transmembrane region" description="Helical" evidence="1">
    <location>
        <begin position="6"/>
        <end position="22"/>
    </location>
</feature>
<sequence length="109" mass="12606">MGSLGWMMLSFLALVFIVYHENNQNKMKRLQKQVKRLAAGEKGVNDMSALLQEFVGKKCVIILDDSITGLDNWILEAYDEQWAKLTRETKKGQKVKLIRVDDIKTIQDY</sequence>
<keyword evidence="1" id="KW-0472">Membrane</keyword>
<organism evidence="2 3">
    <name type="scientific">Streptococcus hyointestinalis</name>
    <dbReference type="NCBI Taxonomy" id="1337"/>
    <lineage>
        <taxon>Bacteria</taxon>
        <taxon>Bacillati</taxon>
        <taxon>Bacillota</taxon>
        <taxon>Bacilli</taxon>
        <taxon>Lactobacillales</taxon>
        <taxon>Streptococcaceae</taxon>
        <taxon>Streptococcus</taxon>
    </lineage>
</organism>
<evidence type="ECO:0000313" key="2">
    <source>
        <dbReference type="EMBL" id="SUN61301.1"/>
    </source>
</evidence>
<proteinExistence type="predicted"/>
<dbReference type="Proteomes" id="UP000254924">
    <property type="component" value="Unassembled WGS sequence"/>
</dbReference>
<gene>
    <name evidence="2" type="ORF">NCTC12224_01412</name>
</gene>
<reference evidence="2 3" key="1">
    <citation type="submission" date="2018-06" db="EMBL/GenBank/DDBJ databases">
        <authorList>
            <consortium name="Pathogen Informatics"/>
            <person name="Doyle S."/>
        </authorList>
    </citation>
    <scope>NUCLEOTIDE SEQUENCE [LARGE SCALE GENOMIC DNA]</scope>
    <source>
        <strain evidence="2 3">NCTC12224</strain>
    </source>
</reference>
<keyword evidence="1" id="KW-0812">Transmembrane</keyword>
<protein>
    <submittedName>
        <fullName evidence="2">Uncharacterized protein</fullName>
    </submittedName>
</protein>
<evidence type="ECO:0000313" key="3">
    <source>
        <dbReference type="Proteomes" id="UP000254924"/>
    </source>
</evidence>
<evidence type="ECO:0000256" key="1">
    <source>
        <dbReference type="SAM" id="Phobius"/>
    </source>
</evidence>
<keyword evidence="1" id="KW-1133">Transmembrane helix</keyword>
<keyword evidence="3" id="KW-1185">Reference proteome</keyword>